<dbReference type="InterPro" id="IPR029058">
    <property type="entry name" value="AB_hydrolase_fold"/>
</dbReference>
<dbReference type="Proteomes" id="UP000309033">
    <property type="component" value="Unassembled WGS sequence"/>
</dbReference>
<evidence type="ECO:0000256" key="1">
    <source>
        <dbReference type="ARBA" id="ARBA00001070"/>
    </source>
</evidence>
<evidence type="ECO:0000259" key="6">
    <source>
        <dbReference type="Pfam" id="PF00326"/>
    </source>
</evidence>
<keyword evidence="9" id="KW-1185">Reference proteome</keyword>
<evidence type="ECO:0000313" key="8">
    <source>
        <dbReference type="EMBL" id="TLP62484.1"/>
    </source>
</evidence>
<proteinExistence type="predicted"/>
<dbReference type="Pfam" id="PF00326">
    <property type="entry name" value="Peptidase_S9"/>
    <property type="match status" value="1"/>
</dbReference>
<dbReference type="Gene3D" id="3.40.50.1820">
    <property type="entry name" value="alpha/beta hydrolase"/>
    <property type="match status" value="1"/>
</dbReference>
<comment type="catalytic activity">
    <reaction evidence="1">
        <text>Hydrolysis of Pro-|-Xaa &gt;&gt; Ala-|-Xaa in oligopeptides.</text>
        <dbReference type="EC" id="3.4.21.26"/>
    </reaction>
</comment>
<dbReference type="InterPro" id="IPR051167">
    <property type="entry name" value="Prolyl_oligopep/macrocyclase"/>
</dbReference>
<comment type="caution">
    <text evidence="8">The sequence shown here is derived from an EMBL/GenBank/DDBJ whole genome shotgun (WGS) entry which is preliminary data.</text>
</comment>
<keyword evidence="5" id="KW-0720">Serine protease</keyword>
<evidence type="ECO:0000256" key="3">
    <source>
        <dbReference type="ARBA" id="ARBA00022670"/>
    </source>
</evidence>
<dbReference type="PRINTS" id="PR00862">
    <property type="entry name" value="PROLIGOPTASE"/>
</dbReference>
<dbReference type="SUPFAM" id="SSF50993">
    <property type="entry name" value="Peptidase/esterase 'gauge' domain"/>
    <property type="match status" value="1"/>
</dbReference>
<dbReference type="OrthoDB" id="9801421at2"/>
<dbReference type="GO" id="GO:0006508">
    <property type="term" value="P:proteolysis"/>
    <property type="evidence" value="ECO:0007669"/>
    <property type="project" value="UniProtKB-KW"/>
</dbReference>
<dbReference type="Pfam" id="PF02897">
    <property type="entry name" value="Peptidase_S9_N"/>
    <property type="match status" value="1"/>
</dbReference>
<dbReference type="InterPro" id="IPR002470">
    <property type="entry name" value="Peptidase_S9A"/>
</dbReference>
<reference evidence="8" key="1">
    <citation type="submission" date="2019-05" db="EMBL/GenBank/DDBJ databases">
        <title>Isolation, diversity and antifungal activity of Actinobacteria from wheat.</title>
        <authorList>
            <person name="Yu B."/>
        </authorList>
    </citation>
    <scope>NUCLEOTIDE SEQUENCE [LARGE SCALE GENOMIC DNA]</scope>
    <source>
        <strain evidence="8">NEAU-HEGS1-5</strain>
    </source>
</reference>
<organism evidence="8 9">
    <name type="scientific">Microbispora triticiradicis</name>
    <dbReference type="NCBI Taxonomy" id="2200763"/>
    <lineage>
        <taxon>Bacteria</taxon>
        <taxon>Bacillati</taxon>
        <taxon>Actinomycetota</taxon>
        <taxon>Actinomycetes</taxon>
        <taxon>Streptosporangiales</taxon>
        <taxon>Streptosporangiaceae</taxon>
        <taxon>Microbispora</taxon>
    </lineage>
</organism>
<sequence>MPSSRRYPDAPRDDVVQELHGLRVPDPYRWLEDSEDPRTLRWTAEQEALYQAERATWPDADRWRAELAALNATDLVITPKARGSRIFVERRDAGRDHPVLYVREGEAERPLLDVRALDPAGRTVLESWEPSVEGDRLACLISRDGTEDATLWVLDVATGAVADGPIDRVRRTSIGWLPGGEAFYYVGRLASEALYQRRIYLHKVGSEPDTDVLVFGEGRERTQFYTVAVTPDGRWLTVTAATGTDRGAAVYLADLSTSPPGCPDLRPVQEAGQGRTRVRIAPGTGPHDPMWLRTDRDAARGRVVVCTPADPAPGAWRELIAERPDAVLDDLTVLSGPELARPIGLVSWIRHAAAEITVHDLTDGRELGTVPLPGVGSIGRISVRPEAGHEAWFPYTDYVTPPLVLHYDARTGQVGPWSPAPGIDAPRMKAGLETCRSADGTTVRMFVASPSGSPDRPRPAILMGYGGFGVSMSPRYSPLIVAWVEAGGIFATACLRGGGEEGEEWHRAGRGPRKQNTFDDFDAVADHLVEAGWTRPGRLAIIGGSNGGLLVGVALTQHPGKYSAAVCMSPLLDMARYELHGLGPSWVPEYGSAADPGQARTLLSYSPYHHVVPDVAYPPVLFTASDGDTRVDPLHARKMCAALQHATSGKGPALFRFERGVGHGVRSASSGVALFADCLAFIAAHLGVSPA</sequence>
<dbReference type="GO" id="GO:0004252">
    <property type="term" value="F:serine-type endopeptidase activity"/>
    <property type="evidence" value="ECO:0007669"/>
    <property type="project" value="UniProtKB-EC"/>
</dbReference>
<dbReference type="AlphaFoldDB" id="A0A5R8ZAG8"/>
<evidence type="ECO:0000313" key="9">
    <source>
        <dbReference type="Proteomes" id="UP000309033"/>
    </source>
</evidence>
<dbReference type="Gene3D" id="2.130.10.120">
    <property type="entry name" value="Prolyl oligopeptidase, N-terminal domain"/>
    <property type="match status" value="1"/>
</dbReference>
<dbReference type="SUPFAM" id="SSF53474">
    <property type="entry name" value="alpha/beta-Hydrolases"/>
    <property type="match status" value="1"/>
</dbReference>
<dbReference type="InterPro" id="IPR001375">
    <property type="entry name" value="Peptidase_S9_cat"/>
</dbReference>
<feature type="domain" description="Peptidase S9 prolyl oligopeptidase catalytic" evidence="6">
    <location>
        <begin position="480"/>
        <end position="687"/>
    </location>
</feature>
<dbReference type="EMBL" id="VANP01000003">
    <property type="protein sequence ID" value="TLP62484.1"/>
    <property type="molecule type" value="Genomic_DNA"/>
</dbReference>
<accession>A0A5R8ZAG8</accession>
<dbReference type="PANTHER" id="PTHR42881">
    <property type="entry name" value="PROLYL ENDOPEPTIDASE"/>
    <property type="match status" value="1"/>
</dbReference>
<evidence type="ECO:0000256" key="5">
    <source>
        <dbReference type="ARBA" id="ARBA00022825"/>
    </source>
</evidence>
<feature type="domain" description="Peptidase S9A N-terminal" evidence="7">
    <location>
        <begin position="8"/>
        <end position="417"/>
    </location>
</feature>
<name>A0A5R8ZAG8_9ACTN</name>
<evidence type="ECO:0000256" key="2">
    <source>
        <dbReference type="ARBA" id="ARBA00011897"/>
    </source>
</evidence>
<dbReference type="GO" id="GO:0070012">
    <property type="term" value="F:oligopeptidase activity"/>
    <property type="evidence" value="ECO:0007669"/>
    <property type="project" value="TreeGrafter"/>
</dbReference>
<dbReference type="GO" id="GO:0005829">
    <property type="term" value="C:cytosol"/>
    <property type="evidence" value="ECO:0007669"/>
    <property type="project" value="TreeGrafter"/>
</dbReference>
<keyword evidence="3" id="KW-0645">Protease</keyword>
<dbReference type="EC" id="3.4.21.26" evidence="2"/>
<protein>
    <recommendedName>
        <fullName evidence="2">prolyl oligopeptidase</fullName>
        <ecNumber evidence="2">3.4.21.26</ecNumber>
    </recommendedName>
</protein>
<evidence type="ECO:0000256" key="4">
    <source>
        <dbReference type="ARBA" id="ARBA00022801"/>
    </source>
</evidence>
<keyword evidence="4" id="KW-0378">Hydrolase</keyword>
<dbReference type="InterPro" id="IPR023302">
    <property type="entry name" value="Pept_S9A_N"/>
</dbReference>
<gene>
    <name evidence="8" type="ORF">FED44_11150</name>
</gene>
<evidence type="ECO:0000259" key="7">
    <source>
        <dbReference type="Pfam" id="PF02897"/>
    </source>
</evidence>
<dbReference type="PANTHER" id="PTHR42881:SF2">
    <property type="entry name" value="PROLYL ENDOPEPTIDASE"/>
    <property type="match status" value="1"/>
</dbReference>